<dbReference type="RefSeq" id="WP_054875258.1">
    <property type="nucleotide sequence ID" value="NZ_LKET01000032.1"/>
</dbReference>
<evidence type="ECO:0000313" key="1">
    <source>
        <dbReference type="EMBL" id="KPU44056.1"/>
    </source>
</evidence>
<accession>A0A0N8NT76</accession>
<proteinExistence type="predicted"/>
<dbReference type="STRING" id="36849.OXPF_22220"/>
<dbReference type="Proteomes" id="UP000050326">
    <property type="component" value="Unassembled WGS sequence"/>
</dbReference>
<dbReference type="OrthoDB" id="47603at2"/>
<name>A0A0N8NT76_9CLOT</name>
<dbReference type="CDD" id="cd09911">
    <property type="entry name" value="Lin0431_like"/>
    <property type="match status" value="1"/>
</dbReference>
<protein>
    <submittedName>
        <fullName evidence="1">Uncharacterized protein</fullName>
    </submittedName>
</protein>
<organism evidence="1 2">
    <name type="scientific">Oxobacter pfennigii</name>
    <dbReference type="NCBI Taxonomy" id="36849"/>
    <lineage>
        <taxon>Bacteria</taxon>
        <taxon>Bacillati</taxon>
        <taxon>Bacillota</taxon>
        <taxon>Clostridia</taxon>
        <taxon>Eubacteriales</taxon>
        <taxon>Clostridiaceae</taxon>
        <taxon>Oxobacter</taxon>
    </lineage>
</organism>
<reference evidence="1 2" key="1">
    <citation type="submission" date="2015-09" db="EMBL/GenBank/DDBJ databases">
        <title>Genome sequence of Oxobacter pfennigii DSM 3222.</title>
        <authorList>
            <person name="Poehlein A."/>
            <person name="Bengelsdorf F.R."/>
            <person name="Schiel-Bengelsdorf B."/>
            <person name="Duerre P."/>
            <person name="Daniel R."/>
        </authorList>
    </citation>
    <scope>NUCLEOTIDE SEQUENCE [LARGE SCALE GENOMIC DNA]</scope>
    <source>
        <strain evidence="1 2">DSM 3222</strain>
    </source>
</reference>
<dbReference type="InterPro" id="IPR038690">
    <property type="entry name" value="NusG_2_sf"/>
</dbReference>
<comment type="caution">
    <text evidence="1">The sequence shown here is derived from an EMBL/GenBank/DDBJ whole genome shotgun (WGS) entry which is preliminary data.</text>
</comment>
<sequence>MIKKGDKLLLILITAAVIIGYGVNLYIDRLNEGKEGIAIIEVDGKEYGRYDLKKMDNQTFELELPNGEHSVVEIKDGMIRIKEANCPDKVCVNTSWISKPGQIIVCLPYRVIIKMSGEGNEVDVSYWRGGGRI</sequence>
<dbReference type="AlphaFoldDB" id="A0A0N8NT76"/>
<dbReference type="Gene3D" id="2.60.320.10">
    <property type="entry name" value="N-utilization substance G protein NusG, insert domain"/>
    <property type="match status" value="1"/>
</dbReference>
<gene>
    <name evidence="1" type="ORF">OXPF_22220</name>
</gene>
<dbReference type="Pfam" id="PF07009">
    <property type="entry name" value="NusG_II"/>
    <property type="match status" value="1"/>
</dbReference>
<evidence type="ECO:0000313" key="2">
    <source>
        <dbReference type="Proteomes" id="UP000050326"/>
    </source>
</evidence>
<keyword evidence="2" id="KW-1185">Reference proteome</keyword>
<dbReference type="EMBL" id="LKET01000032">
    <property type="protein sequence ID" value="KPU44056.1"/>
    <property type="molecule type" value="Genomic_DNA"/>
</dbReference>